<evidence type="ECO:0000313" key="6">
    <source>
        <dbReference type="Proteomes" id="UP000184076"/>
    </source>
</evidence>
<dbReference type="Gene3D" id="3.40.50.720">
    <property type="entry name" value="NAD(P)-binding Rossmann-like Domain"/>
    <property type="match status" value="1"/>
</dbReference>
<keyword evidence="6" id="KW-1185">Reference proteome</keyword>
<protein>
    <submittedName>
        <fullName evidence="5">Sugar transferase involved in LPS biosynthesis (Colanic, teichoic acid)</fullName>
    </submittedName>
</protein>
<dbReference type="InterPro" id="IPR001509">
    <property type="entry name" value="Epimerase_deHydtase"/>
</dbReference>
<dbReference type="PANTHER" id="PTHR30576:SF10">
    <property type="entry name" value="SLL5057 PROTEIN"/>
    <property type="match status" value="1"/>
</dbReference>
<dbReference type="Proteomes" id="UP000184076">
    <property type="component" value="Unassembled WGS sequence"/>
</dbReference>
<dbReference type="SUPFAM" id="SSF51735">
    <property type="entry name" value="NAD(P)-binding Rossmann-fold domains"/>
    <property type="match status" value="1"/>
</dbReference>
<dbReference type="Pfam" id="PF02397">
    <property type="entry name" value="Bac_transf"/>
    <property type="match status" value="1"/>
</dbReference>
<dbReference type="InterPro" id="IPR036291">
    <property type="entry name" value="NAD(P)-bd_dom_sf"/>
</dbReference>
<evidence type="ECO:0000256" key="2">
    <source>
        <dbReference type="SAM" id="MobiDB-lite"/>
    </source>
</evidence>
<evidence type="ECO:0000256" key="1">
    <source>
        <dbReference type="ARBA" id="ARBA00006464"/>
    </source>
</evidence>
<feature type="domain" description="Bacterial sugar transferase" evidence="4">
    <location>
        <begin position="343"/>
        <end position="512"/>
    </location>
</feature>
<keyword evidence="5" id="KW-0808">Transferase</keyword>
<dbReference type="PANTHER" id="PTHR30576">
    <property type="entry name" value="COLANIC BIOSYNTHESIS UDP-GLUCOSE LIPID CARRIER TRANSFERASE"/>
    <property type="match status" value="1"/>
</dbReference>
<name>A0A1M5FI64_9BACT</name>
<dbReference type="EMBL" id="FQVB01000031">
    <property type="protein sequence ID" value="SHF91178.1"/>
    <property type="molecule type" value="Genomic_DNA"/>
</dbReference>
<dbReference type="Pfam" id="PF01370">
    <property type="entry name" value="Epimerase"/>
    <property type="match status" value="1"/>
</dbReference>
<feature type="region of interest" description="Disordered" evidence="2">
    <location>
        <begin position="122"/>
        <end position="142"/>
    </location>
</feature>
<evidence type="ECO:0000259" key="3">
    <source>
        <dbReference type="Pfam" id="PF01370"/>
    </source>
</evidence>
<organism evidence="5 6">
    <name type="scientific">Desulfacinum infernum DSM 9756</name>
    <dbReference type="NCBI Taxonomy" id="1121391"/>
    <lineage>
        <taxon>Bacteria</taxon>
        <taxon>Pseudomonadati</taxon>
        <taxon>Thermodesulfobacteriota</taxon>
        <taxon>Syntrophobacteria</taxon>
        <taxon>Syntrophobacterales</taxon>
        <taxon>Syntrophobacteraceae</taxon>
        <taxon>Desulfacinum</taxon>
    </lineage>
</organism>
<evidence type="ECO:0000259" key="4">
    <source>
        <dbReference type="Pfam" id="PF02397"/>
    </source>
</evidence>
<dbReference type="STRING" id="1121391.SAMN02745206_02906"/>
<proteinExistence type="inferred from homology"/>
<reference evidence="6" key="1">
    <citation type="submission" date="2016-11" db="EMBL/GenBank/DDBJ databases">
        <authorList>
            <person name="Varghese N."/>
            <person name="Submissions S."/>
        </authorList>
    </citation>
    <scope>NUCLEOTIDE SEQUENCE [LARGE SCALE GENOMIC DNA]</scope>
    <source>
        <strain evidence="6">DSM 9756</strain>
    </source>
</reference>
<dbReference type="RefSeq" id="WP_073040696.1">
    <property type="nucleotide sequence ID" value="NZ_FQVB01000031.1"/>
</dbReference>
<gene>
    <name evidence="5" type="ORF">SAMN02745206_02906</name>
</gene>
<accession>A0A1M5FI64</accession>
<feature type="domain" description="NAD-dependent epimerase/dehydratase" evidence="3">
    <location>
        <begin position="3"/>
        <end position="229"/>
    </location>
</feature>
<evidence type="ECO:0000313" key="5">
    <source>
        <dbReference type="EMBL" id="SHF91178.1"/>
    </source>
</evidence>
<sequence>MRILVTGASGFIGSALVRRLAGREGLQVIAMGRSTPHGLPEDVVPLQTGDFLHLRSNPLPPWKPDVCIHLAARVDAPPRGRENNEGSFHLTNTVATVRLARWAAEAGVRRFIFISSAKVHGETSRPGRPFREDDPAAPEDAYARSKWDAERALEEISRETGMELVVIRPPLVYGPGVKGNFARLMGWMRRGIPLPLGAVRDNRRSLAALDNLVDLIETCVEHPAAAGHAFLVSDGEDLSTAELLRRLALAMGRRSPRLLPVPAPLLETTAQLLGRQDMVRRLLGSFQLDIFKARRLLGWVPPVGVDEALRRTAQQKAAAAYTRRRPQRMDPRAEQPPNSRWIRVSDVLFSALGLAAAAPLMAVICALNNRDGHSPLFRQVRVGRHGQPFTLVKFRTMKPETPSVATHMADPAHVTPLGRRLRRTKLDELPQLFNVLKGDMSLVGPRPCLYSQRELIEAREKLGVHRARPGITGLAQVKGIDMSTPELLAETDRRLIETLTPADYLRYIVETLLGRGREDRIRSKD</sequence>
<comment type="similarity">
    <text evidence="1">Belongs to the bacterial sugar transferase family.</text>
</comment>
<feature type="compositionally biased region" description="Basic and acidic residues" evidence="2">
    <location>
        <begin position="122"/>
        <end position="134"/>
    </location>
</feature>
<dbReference type="InterPro" id="IPR003362">
    <property type="entry name" value="Bact_transf"/>
</dbReference>
<dbReference type="GO" id="GO:0016780">
    <property type="term" value="F:phosphotransferase activity, for other substituted phosphate groups"/>
    <property type="evidence" value="ECO:0007669"/>
    <property type="project" value="TreeGrafter"/>
</dbReference>
<dbReference type="AlphaFoldDB" id="A0A1M5FI64"/>